<feature type="compositionally biased region" description="Basic and acidic residues" evidence="7">
    <location>
        <begin position="34"/>
        <end position="47"/>
    </location>
</feature>
<dbReference type="RefSeq" id="XP_069196686.1">
    <property type="nucleotide sequence ID" value="XM_069344266.1"/>
</dbReference>
<proteinExistence type="predicted"/>
<dbReference type="Pfam" id="PF26200">
    <property type="entry name" value="Rcat_RNF216"/>
    <property type="match status" value="1"/>
</dbReference>
<keyword evidence="4" id="KW-0863">Zinc-finger</keyword>
<feature type="compositionally biased region" description="Polar residues" evidence="7">
    <location>
        <begin position="49"/>
        <end position="59"/>
    </location>
</feature>
<dbReference type="SUPFAM" id="SSF57850">
    <property type="entry name" value="RING/U-box"/>
    <property type="match status" value="1"/>
</dbReference>
<dbReference type="InterPro" id="IPR044066">
    <property type="entry name" value="TRIAD_supradom"/>
</dbReference>
<keyword evidence="3" id="KW-0677">Repeat</keyword>
<evidence type="ECO:0000256" key="1">
    <source>
        <dbReference type="ARBA" id="ARBA00022679"/>
    </source>
</evidence>
<evidence type="ECO:0000256" key="2">
    <source>
        <dbReference type="ARBA" id="ARBA00022723"/>
    </source>
</evidence>
<feature type="domain" description="RING-type" evidence="8">
    <location>
        <begin position="268"/>
        <end position="588"/>
    </location>
</feature>
<dbReference type="PROSITE" id="PS51873">
    <property type="entry name" value="TRIAD"/>
    <property type="match status" value="1"/>
</dbReference>
<dbReference type="CDD" id="cd22584">
    <property type="entry name" value="Rcat_RBR_unk"/>
    <property type="match status" value="1"/>
</dbReference>
<feature type="region of interest" description="Disordered" evidence="7">
    <location>
        <begin position="1"/>
        <end position="77"/>
    </location>
</feature>
<dbReference type="Gene3D" id="1.20.120.1750">
    <property type="match status" value="1"/>
</dbReference>
<dbReference type="GeneID" id="95978299"/>
<dbReference type="PANTHER" id="PTHR11685">
    <property type="entry name" value="RBR FAMILY RING FINGER AND IBR DOMAIN-CONTAINING"/>
    <property type="match status" value="1"/>
</dbReference>
<keyword evidence="10" id="KW-1185">Reference proteome</keyword>
<evidence type="ECO:0000256" key="4">
    <source>
        <dbReference type="ARBA" id="ARBA00022771"/>
    </source>
</evidence>
<dbReference type="Proteomes" id="UP001562354">
    <property type="component" value="Unassembled WGS sequence"/>
</dbReference>
<comment type="caution">
    <text evidence="9">The sequence shown here is derived from an EMBL/GenBank/DDBJ whole genome shotgun (WGS) entry which is preliminary data.</text>
</comment>
<evidence type="ECO:0000256" key="5">
    <source>
        <dbReference type="ARBA" id="ARBA00022786"/>
    </source>
</evidence>
<protein>
    <recommendedName>
        <fullName evidence="8">RING-type domain-containing protein</fullName>
    </recommendedName>
</protein>
<sequence length="788" mass="88392">MSHHPRRRLLGENRAAGADETDRDSTSLADEITELPRKIHRTEEVAERSMTSLRTNTHGQRARSFDPTAPFQQQTQSALPHSTFSFTSTATSTAVVSFLSHANAIEDMGSSQQNDESQVLVSHRSLIQLEDINERAIVPSQRRHRGHSFSDDSSNPSRPTPVPSADPSAFDQGRSHADTHMLQTSRQRRPRSHLAGMSGLIADDTPADTWIAPWTRTLTRFPPLPVNSAPAPQTSGESDRDTVIELGLTDTVTSRTLRQYQRRKAAAQAKTCIICCDDEITTLIQPCIECRSPYCTDCLGRMFAWAVQDNTMMPPRCCTMIQLSVALPYMTKEDAQRFRSKFEEWLSTSKTYCPIESCSTFIPDRYIVSPVGPYIVAWEVLEPQLVSIIQTVLAIVVVRCYGGSSSPEEAESREWKKAEELFLSLKFIEMRLETHYYSALERLTYDIDLFLSDDDVSDDAESEYLRTAGVRLKDLFYAELDQVRGDLKRKDSEAHPERDCFACPKCRASICLSCKKVAHPGVACAPDTTEEDAAMLQALGYKQCPKCGQAVKKMYGCRHIQCNCGAHWCYYCTKPIQLCNSEGCDSDETADYEEDIHSDYSDLDEMDQASQVPDDGSKRTADAAAVAQSQRQEMEEVPSLGLAAPLDTSMTEATKFDLDAGGARRWEGNLNVGREPDEPNDADTAWFCEHYFQRHNIEARKIATGYPLKLECNRCFTVVHAKKRPNQKHGDARAKAKARAEETESADDQQRAWYCFCCGLVVCKHCKSYYERERGAKTPISGPRKSQA</sequence>
<keyword evidence="1" id="KW-0808">Transferase</keyword>
<feature type="region of interest" description="Disordered" evidence="7">
    <location>
        <begin position="600"/>
        <end position="637"/>
    </location>
</feature>
<name>A0ABR3P2V8_9PEZI</name>
<keyword evidence="2" id="KW-0479">Metal-binding</keyword>
<evidence type="ECO:0000259" key="8">
    <source>
        <dbReference type="PROSITE" id="PS51873"/>
    </source>
</evidence>
<evidence type="ECO:0000256" key="3">
    <source>
        <dbReference type="ARBA" id="ARBA00022737"/>
    </source>
</evidence>
<feature type="region of interest" description="Disordered" evidence="7">
    <location>
        <begin position="137"/>
        <end position="192"/>
    </location>
</feature>
<evidence type="ECO:0000256" key="6">
    <source>
        <dbReference type="ARBA" id="ARBA00022833"/>
    </source>
</evidence>
<keyword evidence="5" id="KW-0833">Ubl conjugation pathway</keyword>
<keyword evidence="6" id="KW-0862">Zinc</keyword>
<dbReference type="InterPro" id="IPR031127">
    <property type="entry name" value="E3_UB_ligase_RBR"/>
</dbReference>
<dbReference type="CDD" id="cd20335">
    <property type="entry name" value="BRcat_RBR"/>
    <property type="match status" value="1"/>
</dbReference>
<accession>A0ABR3P2V8</accession>
<evidence type="ECO:0000313" key="9">
    <source>
        <dbReference type="EMBL" id="KAL1297004.1"/>
    </source>
</evidence>
<dbReference type="EMBL" id="JBFMKM010000016">
    <property type="protein sequence ID" value="KAL1297004.1"/>
    <property type="molecule type" value="Genomic_DNA"/>
</dbReference>
<organism evidence="9 10">
    <name type="scientific">Neodothiora populina</name>
    <dbReference type="NCBI Taxonomy" id="2781224"/>
    <lineage>
        <taxon>Eukaryota</taxon>
        <taxon>Fungi</taxon>
        <taxon>Dikarya</taxon>
        <taxon>Ascomycota</taxon>
        <taxon>Pezizomycotina</taxon>
        <taxon>Dothideomycetes</taxon>
        <taxon>Dothideomycetidae</taxon>
        <taxon>Dothideales</taxon>
        <taxon>Dothioraceae</taxon>
        <taxon>Neodothiora</taxon>
    </lineage>
</organism>
<evidence type="ECO:0000313" key="10">
    <source>
        <dbReference type="Proteomes" id="UP001562354"/>
    </source>
</evidence>
<evidence type="ECO:0000256" key="7">
    <source>
        <dbReference type="SAM" id="MobiDB-lite"/>
    </source>
</evidence>
<reference evidence="9 10" key="1">
    <citation type="submission" date="2024-07" db="EMBL/GenBank/DDBJ databases">
        <title>Draft sequence of the Neodothiora populina.</title>
        <authorList>
            <person name="Drown D.D."/>
            <person name="Schuette U.S."/>
            <person name="Buechlein A.B."/>
            <person name="Rusch D.R."/>
            <person name="Winton L.W."/>
            <person name="Adams G.A."/>
        </authorList>
    </citation>
    <scope>NUCLEOTIDE SEQUENCE [LARGE SCALE GENOMIC DNA]</scope>
    <source>
        <strain evidence="9 10">CPC 39397</strain>
    </source>
</reference>
<gene>
    <name evidence="9" type="ORF">AAFC00_004599</name>
</gene>